<dbReference type="OrthoDB" id="433124at2759"/>
<keyword evidence="5 7" id="KW-1133">Transmembrane helix</keyword>
<feature type="transmembrane region" description="Helical" evidence="7">
    <location>
        <begin position="76"/>
        <end position="98"/>
    </location>
</feature>
<evidence type="ECO:0000256" key="5">
    <source>
        <dbReference type="ARBA" id="ARBA00022989"/>
    </source>
</evidence>
<evidence type="ECO:0000313" key="9">
    <source>
        <dbReference type="EMBL" id="PKI84323.1"/>
    </source>
</evidence>
<sequence length="181" mass="20922">MTLYRRYVDLLYFLYFAMHLFASVCIDIQALVPAYYVPQLFRDILQGAPFSTTHADYLVKSADPLLPNAWLPQYTWFRISLLSEFVFQLPVFAIGLYAMWNNEKRWYPLLATYGAIGCFTTMQCIATVLLGEERAALTPANLRFLLQNYVPFMLIPGVIAVDFTLRSMRLLSVHKKQEKGQ</sequence>
<keyword evidence="6 7" id="KW-0472">Membrane</keyword>
<evidence type="ECO:0000256" key="3">
    <source>
        <dbReference type="ARBA" id="ARBA00022692"/>
    </source>
</evidence>
<feature type="transmembrane region" description="Helical" evidence="7">
    <location>
        <begin position="149"/>
        <end position="165"/>
    </location>
</feature>
<accession>A0A2N1JCQ7</accession>
<dbReference type="STRING" id="2020962.A0A2N1JCQ7"/>
<keyword evidence="3 7" id="KW-0812">Transmembrane</keyword>
<dbReference type="Proteomes" id="UP000232875">
    <property type="component" value="Unassembled WGS sequence"/>
</dbReference>
<dbReference type="EMBL" id="KZ454989">
    <property type="protein sequence ID" value="PKI84323.1"/>
    <property type="molecule type" value="Genomic_DNA"/>
</dbReference>
<dbReference type="AlphaFoldDB" id="A0A2N1JCQ7"/>
<keyword evidence="10" id="KW-1185">Reference proteome</keyword>
<dbReference type="InterPro" id="IPR033118">
    <property type="entry name" value="EXPERA"/>
</dbReference>
<dbReference type="PANTHER" id="PTHR31204">
    <property type="entry name" value="SIGMA INTRACELLULAR RECEPTOR 2"/>
    <property type="match status" value="1"/>
</dbReference>
<dbReference type="Pfam" id="PF05241">
    <property type="entry name" value="EBP"/>
    <property type="match status" value="1"/>
</dbReference>
<evidence type="ECO:0000256" key="4">
    <source>
        <dbReference type="ARBA" id="ARBA00022824"/>
    </source>
</evidence>
<comment type="subcellular location">
    <subcellularLocation>
        <location evidence="1">Endoplasmic reticulum membrane</location>
        <topology evidence="1">Multi-pass membrane protein</topology>
    </subcellularLocation>
</comment>
<dbReference type="PANTHER" id="PTHR31204:SF1">
    <property type="entry name" value="SIGMA INTRACELLULAR RECEPTOR 2"/>
    <property type="match status" value="1"/>
</dbReference>
<dbReference type="PROSITE" id="PS51751">
    <property type="entry name" value="EXPERA"/>
    <property type="match status" value="1"/>
</dbReference>
<comment type="similarity">
    <text evidence="2">Belongs to the TMEM97/sigma-2 receptor family.</text>
</comment>
<gene>
    <name evidence="9" type="ORF">MVES_001626</name>
</gene>
<evidence type="ECO:0000256" key="6">
    <source>
        <dbReference type="ARBA" id="ARBA00023136"/>
    </source>
</evidence>
<evidence type="ECO:0000256" key="2">
    <source>
        <dbReference type="ARBA" id="ARBA00009096"/>
    </source>
</evidence>
<feature type="transmembrane region" description="Helical" evidence="7">
    <location>
        <begin position="110"/>
        <end position="129"/>
    </location>
</feature>
<feature type="transmembrane region" description="Helical" evidence="7">
    <location>
        <begin position="12"/>
        <end position="36"/>
    </location>
</feature>
<evidence type="ECO:0000256" key="7">
    <source>
        <dbReference type="PIRNR" id="PIRNR031032"/>
    </source>
</evidence>
<evidence type="ECO:0000259" key="8">
    <source>
        <dbReference type="PROSITE" id="PS51751"/>
    </source>
</evidence>
<evidence type="ECO:0000256" key="1">
    <source>
        <dbReference type="ARBA" id="ARBA00004477"/>
    </source>
</evidence>
<reference evidence="9 10" key="1">
    <citation type="submission" date="2017-10" db="EMBL/GenBank/DDBJ databases">
        <title>A novel species of cold-tolerant Malassezia isolated from bats.</title>
        <authorList>
            <person name="Lorch J.M."/>
            <person name="Palmer J.M."/>
            <person name="Vanderwolf K.J."/>
            <person name="Schmidt K.Z."/>
            <person name="Verant M.L."/>
            <person name="Weller T.J."/>
            <person name="Blehert D.S."/>
        </authorList>
    </citation>
    <scope>NUCLEOTIDE SEQUENCE [LARGE SCALE GENOMIC DNA]</scope>
    <source>
        <strain evidence="9 10">NWHC:44797-103</strain>
    </source>
</reference>
<dbReference type="InterPro" id="IPR051987">
    <property type="entry name" value="Sigma-2_receptor-like"/>
</dbReference>
<dbReference type="GO" id="GO:0005789">
    <property type="term" value="C:endoplasmic reticulum membrane"/>
    <property type="evidence" value="ECO:0007669"/>
    <property type="project" value="UniProtKB-SubCell"/>
</dbReference>
<organism evidence="9 10">
    <name type="scientific">Malassezia vespertilionis</name>
    <dbReference type="NCBI Taxonomy" id="2020962"/>
    <lineage>
        <taxon>Eukaryota</taxon>
        <taxon>Fungi</taxon>
        <taxon>Dikarya</taxon>
        <taxon>Basidiomycota</taxon>
        <taxon>Ustilaginomycotina</taxon>
        <taxon>Malasseziomycetes</taxon>
        <taxon>Malasseziales</taxon>
        <taxon>Malasseziaceae</taxon>
        <taxon>Malassezia</taxon>
    </lineage>
</organism>
<protein>
    <recommendedName>
        <fullName evidence="7">Efficient mitochondria targeting-associated protein 19</fullName>
    </recommendedName>
</protein>
<keyword evidence="4 7" id="KW-0256">Endoplasmic reticulum</keyword>
<feature type="domain" description="EXPERA" evidence="8">
    <location>
        <begin position="8"/>
        <end position="160"/>
    </location>
</feature>
<evidence type="ECO:0000313" key="10">
    <source>
        <dbReference type="Proteomes" id="UP000232875"/>
    </source>
</evidence>
<dbReference type="InterPro" id="IPR016964">
    <property type="entry name" value="Sigma2_recept"/>
</dbReference>
<proteinExistence type="inferred from homology"/>
<name>A0A2N1JCQ7_9BASI</name>
<dbReference type="PIRSF" id="PIRSF031032">
    <property type="entry name" value="TMP_97_prd"/>
    <property type="match status" value="1"/>
</dbReference>